<keyword evidence="4" id="KW-0408">Iron</keyword>
<evidence type="ECO:0000256" key="3">
    <source>
        <dbReference type="ARBA" id="ARBA00022723"/>
    </source>
</evidence>
<name>A0A1I6DLJ3_9FIRM</name>
<keyword evidence="5" id="KW-0411">Iron-sulfur</keyword>
<reference evidence="8" key="1">
    <citation type="submission" date="2016-10" db="EMBL/GenBank/DDBJ databases">
        <authorList>
            <person name="Varghese N."/>
            <person name="Submissions S."/>
        </authorList>
    </citation>
    <scope>NUCLEOTIDE SEQUENCE [LARGE SCALE GENOMIC DNA]</scope>
    <source>
        <strain evidence="8">DSM 3669</strain>
    </source>
</reference>
<dbReference type="Pfam" id="PF04055">
    <property type="entry name" value="Radical_SAM"/>
    <property type="match status" value="1"/>
</dbReference>
<keyword evidence="2" id="KW-0949">S-adenosyl-L-methionine</keyword>
<dbReference type="RefSeq" id="WP_092483274.1">
    <property type="nucleotide sequence ID" value="NZ_FOYM01000013.1"/>
</dbReference>
<keyword evidence="3" id="KW-0479">Metal-binding</keyword>
<dbReference type="STRING" id="39060.SAMN05660706_11333"/>
<keyword evidence="8" id="KW-1185">Reference proteome</keyword>
<evidence type="ECO:0000256" key="5">
    <source>
        <dbReference type="ARBA" id="ARBA00023014"/>
    </source>
</evidence>
<dbReference type="SFLD" id="SFLDG01082">
    <property type="entry name" value="B12-binding_domain_containing"/>
    <property type="match status" value="1"/>
</dbReference>
<dbReference type="SUPFAM" id="SSF102114">
    <property type="entry name" value="Radical SAM enzymes"/>
    <property type="match status" value="1"/>
</dbReference>
<evidence type="ECO:0000256" key="4">
    <source>
        <dbReference type="ARBA" id="ARBA00023004"/>
    </source>
</evidence>
<dbReference type="InterPro" id="IPR006638">
    <property type="entry name" value="Elp3/MiaA/NifB-like_rSAM"/>
</dbReference>
<evidence type="ECO:0000313" key="7">
    <source>
        <dbReference type="EMBL" id="SFR06262.1"/>
    </source>
</evidence>
<evidence type="ECO:0000259" key="6">
    <source>
        <dbReference type="PROSITE" id="PS51918"/>
    </source>
</evidence>
<protein>
    <submittedName>
        <fullName evidence="7">Fe-S oxidoreductase</fullName>
    </submittedName>
</protein>
<organism evidence="7 8">
    <name type="scientific">Desulfoscipio geothermicus DSM 3669</name>
    <dbReference type="NCBI Taxonomy" id="1121426"/>
    <lineage>
        <taxon>Bacteria</taxon>
        <taxon>Bacillati</taxon>
        <taxon>Bacillota</taxon>
        <taxon>Clostridia</taxon>
        <taxon>Eubacteriales</taxon>
        <taxon>Desulfallaceae</taxon>
        <taxon>Desulfoscipio</taxon>
    </lineage>
</organism>
<dbReference type="GO" id="GO:0051536">
    <property type="term" value="F:iron-sulfur cluster binding"/>
    <property type="evidence" value="ECO:0007669"/>
    <property type="project" value="UniProtKB-KW"/>
</dbReference>
<dbReference type="PANTHER" id="PTHR43409:SF4">
    <property type="entry name" value="RADICAL SAM SUPERFAMILY PROTEIN"/>
    <property type="match status" value="1"/>
</dbReference>
<evidence type="ECO:0000256" key="1">
    <source>
        <dbReference type="ARBA" id="ARBA00001966"/>
    </source>
</evidence>
<dbReference type="PROSITE" id="PS51918">
    <property type="entry name" value="RADICAL_SAM"/>
    <property type="match status" value="1"/>
</dbReference>
<dbReference type="Gene3D" id="3.80.30.20">
    <property type="entry name" value="tm_1862 like domain"/>
    <property type="match status" value="1"/>
</dbReference>
<dbReference type="InterPro" id="IPR023404">
    <property type="entry name" value="rSAM_horseshoe"/>
</dbReference>
<dbReference type="EMBL" id="FOYM01000013">
    <property type="protein sequence ID" value="SFR06262.1"/>
    <property type="molecule type" value="Genomic_DNA"/>
</dbReference>
<dbReference type="OrthoDB" id="9777636at2"/>
<sequence>MRLEQPVFRPPSEAFSLILQLTIGCKHNACSFCGMYKGKKFRSKTWEEIKKDIDECAAQMGSVRRVFLADGDALTAATPLILKTAHYLYKKFTSLKRVSMYAGPKDILQKSTDELHEIRANGIELLYMGVESGSDKILQAVGKGVTADEMIKAGQKALQAGFKLSVTIINGLGGTAMWREHAIETGKVLSKIDPTYLGALTLMVVPNTPLHHQVQQGKFQVPNSTEILREMKLLLENINISNCIFRTNHASNYLPLRGTLNKDRESLIAILEKAITSPAAIPLRPDHIRGL</sequence>
<evidence type="ECO:0000256" key="2">
    <source>
        <dbReference type="ARBA" id="ARBA00022691"/>
    </source>
</evidence>
<dbReference type="InterPro" id="IPR007197">
    <property type="entry name" value="rSAM"/>
</dbReference>
<gene>
    <name evidence="7" type="ORF">SAMN05660706_11333</name>
</gene>
<dbReference type="SFLD" id="SFLDG01095">
    <property type="entry name" value="Uncharacterised_Radical_SAM_Su"/>
    <property type="match status" value="1"/>
</dbReference>
<dbReference type="GO" id="GO:0003824">
    <property type="term" value="F:catalytic activity"/>
    <property type="evidence" value="ECO:0007669"/>
    <property type="project" value="InterPro"/>
</dbReference>
<proteinExistence type="predicted"/>
<dbReference type="SMART" id="SM00729">
    <property type="entry name" value="Elp3"/>
    <property type="match status" value="1"/>
</dbReference>
<dbReference type="Proteomes" id="UP000199584">
    <property type="component" value="Unassembled WGS sequence"/>
</dbReference>
<feature type="domain" description="Radical SAM core" evidence="6">
    <location>
        <begin position="9"/>
        <end position="241"/>
    </location>
</feature>
<accession>A0A1I6DLJ3</accession>
<dbReference type="PROSITE" id="PS51257">
    <property type="entry name" value="PROKAR_LIPOPROTEIN"/>
    <property type="match status" value="1"/>
</dbReference>
<dbReference type="SFLD" id="SFLDS00029">
    <property type="entry name" value="Radical_SAM"/>
    <property type="match status" value="1"/>
</dbReference>
<comment type="cofactor">
    <cofactor evidence="1">
        <name>[4Fe-4S] cluster</name>
        <dbReference type="ChEBI" id="CHEBI:49883"/>
    </cofactor>
</comment>
<dbReference type="InterPro" id="IPR058240">
    <property type="entry name" value="rSAM_sf"/>
</dbReference>
<dbReference type="GO" id="GO:0046872">
    <property type="term" value="F:metal ion binding"/>
    <property type="evidence" value="ECO:0007669"/>
    <property type="project" value="UniProtKB-KW"/>
</dbReference>
<dbReference type="PANTHER" id="PTHR43409">
    <property type="entry name" value="ANAEROBIC MAGNESIUM-PROTOPORPHYRIN IX MONOMETHYL ESTER CYCLASE-RELATED"/>
    <property type="match status" value="1"/>
</dbReference>
<dbReference type="CDD" id="cd01335">
    <property type="entry name" value="Radical_SAM"/>
    <property type="match status" value="1"/>
</dbReference>
<dbReference type="AlphaFoldDB" id="A0A1I6DLJ3"/>
<evidence type="ECO:0000313" key="8">
    <source>
        <dbReference type="Proteomes" id="UP000199584"/>
    </source>
</evidence>
<dbReference type="InterPro" id="IPR051198">
    <property type="entry name" value="BchE-like"/>
</dbReference>